<reference evidence="2" key="1">
    <citation type="submission" date="2019-03" db="EMBL/GenBank/DDBJ databases">
        <title>Long read genome sequence of the mycoparasitic Pythium oligandrum ATCC 38472 isolated from sugarbeet rhizosphere.</title>
        <authorList>
            <person name="Gaulin E."/>
        </authorList>
    </citation>
    <scope>NUCLEOTIDE SEQUENCE</scope>
    <source>
        <strain evidence="2">ATCC 38472_TT</strain>
    </source>
</reference>
<keyword evidence="1" id="KW-0472">Membrane</keyword>
<organism evidence="2 3">
    <name type="scientific">Pythium oligandrum</name>
    <name type="common">Mycoparasitic fungus</name>
    <dbReference type="NCBI Taxonomy" id="41045"/>
    <lineage>
        <taxon>Eukaryota</taxon>
        <taxon>Sar</taxon>
        <taxon>Stramenopiles</taxon>
        <taxon>Oomycota</taxon>
        <taxon>Peronosporomycetes</taxon>
        <taxon>Pythiales</taxon>
        <taxon>Pythiaceae</taxon>
        <taxon>Pythium</taxon>
    </lineage>
</organism>
<feature type="transmembrane region" description="Helical" evidence="1">
    <location>
        <begin position="118"/>
        <end position="136"/>
    </location>
</feature>
<evidence type="ECO:0008006" key="4">
    <source>
        <dbReference type="Google" id="ProtNLM"/>
    </source>
</evidence>
<accession>A0A8K1FG70</accession>
<evidence type="ECO:0000313" key="2">
    <source>
        <dbReference type="EMBL" id="TMW61321.1"/>
    </source>
</evidence>
<dbReference type="EMBL" id="SPLM01000076">
    <property type="protein sequence ID" value="TMW61321.1"/>
    <property type="molecule type" value="Genomic_DNA"/>
</dbReference>
<dbReference type="Pfam" id="PF10067">
    <property type="entry name" value="DUF2306"/>
    <property type="match status" value="1"/>
</dbReference>
<dbReference type="InterPro" id="IPR018750">
    <property type="entry name" value="DUF2306_membrane"/>
</dbReference>
<feature type="transmembrane region" description="Helical" evidence="1">
    <location>
        <begin position="58"/>
        <end position="78"/>
    </location>
</feature>
<feature type="transmembrane region" description="Helical" evidence="1">
    <location>
        <begin position="25"/>
        <end position="46"/>
    </location>
</feature>
<sequence length="146" mass="15761">MAASASNSFVSPLQARSTNGAPVQISRFCIVHMASTFAVVGVGSAVMMMRKGTRQHRILGRVWSGAMVTACLSSYGIRNRNQGGFSWLHGLSTLTLGSVGAGIYYIKNKKVAKHMKCMRMSFFGALGTGFLAVSQVDRVVYKKLFS</sequence>
<dbReference type="OrthoDB" id="167434at2759"/>
<name>A0A8K1FG70_PYTOL</name>
<protein>
    <recommendedName>
        <fullName evidence="4">Transmembrane protein</fullName>
    </recommendedName>
</protein>
<proteinExistence type="predicted"/>
<keyword evidence="1" id="KW-0812">Transmembrane</keyword>
<evidence type="ECO:0000256" key="1">
    <source>
        <dbReference type="SAM" id="Phobius"/>
    </source>
</evidence>
<dbReference type="AlphaFoldDB" id="A0A8K1FG70"/>
<evidence type="ECO:0000313" key="3">
    <source>
        <dbReference type="Proteomes" id="UP000794436"/>
    </source>
</evidence>
<comment type="caution">
    <text evidence="2">The sequence shown here is derived from an EMBL/GenBank/DDBJ whole genome shotgun (WGS) entry which is preliminary data.</text>
</comment>
<dbReference type="Proteomes" id="UP000794436">
    <property type="component" value="Unassembled WGS sequence"/>
</dbReference>
<gene>
    <name evidence="2" type="ORF">Poli38472_012512</name>
</gene>
<feature type="transmembrane region" description="Helical" evidence="1">
    <location>
        <begin position="84"/>
        <end position="106"/>
    </location>
</feature>
<keyword evidence="1" id="KW-1133">Transmembrane helix</keyword>
<keyword evidence="3" id="KW-1185">Reference proteome</keyword>